<dbReference type="SUPFAM" id="SSF56784">
    <property type="entry name" value="HAD-like"/>
    <property type="match status" value="1"/>
</dbReference>
<dbReference type="InterPro" id="IPR013954">
    <property type="entry name" value="PNK3P"/>
</dbReference>
<dbReference type="GO" id="GO:0003690">
    <property type="term" value="F:double-stranded DNA binding"/>
    <property type="evidence" value="ECO:0007669"/>
    <property type="project" value="TreeGrafter"/>
</dbReference>
<dbReference type="OMA" id="AADWKWW"/>
<proteinExistence type="predicted"/>
<dbReference type="FunFam" id="3.40.50.1000:FF:000078">
    <property type="entry name" value="Bifunctional polynucleotide phosphatase/kinase"/>
    <property type="match status" value="1"/>
</dbReference>
<dbReference type="STRING" id="1220926.S2K0R6"/>
<gene>
    <name evidence="1" type="ORF">HMPREF1544_07496</name>
</gene>
<dbReference type="InterPro" id="IPR027417">
    <property type="entry name" value="P-loop_NTPase"/>
</dbReference>
<dbReference type="GO" id="GO:0046404">
    <property type="term" value="F:ATP-dependent polydeoxyribonucleotide 5'-hydroxyl-kinase activity"/>
    <property type="evidence" value="ECO:0007669"/>
    <property type="project" value="TreeGrafter"/>
</dbReference>
<evidence type="ECO:0000313" key="1">
    <source>
        <dbReference type="EMBL" id="EPB85745.1"/>
    </source>
</evidence>
<dbReference type="PANTHER" id="PTHR12083">
    <property type="entry name" value="BIFUNCTIONAL POLYNUCLEOTIDE PHOSPHATASE/KINASE"/>
    <property type="match status" value="1"/>
</dbReference>
<dbReference type="InterPro" id="IPR023214">
    <property type="entry name" value="HAD_sf"/>
</dbReference>
<sequence length="386" mass="44360">MSPKKSLFKWINAVESVLIAKPSVKETARSKIAAFDLDGTLIATKSGRVFAKDEHDWRWWDPVVPKRIEALHDEGFKIVIFSNQNGLNSDKKVKGFQYKIESILRQVNSPILVMAAMKKDKYRKPMTGMWEWLEQNNDGVSIDKSQSFYVGDAAGRDDGWKPKYKKDHSCGDRKFADNINIAFHTPEEFFLKEAMAEFQWRGFNAKEHVASLLPLHTPESTPLVKEDENEVIVCVGYPASGKSSFVQKHLVPKGYVYVNQDTLKTRDKCIAACQTALNQKKSVVIDNTNPERATRALYIKLAQNANVPIRCFYFGDNEELSQHNNYYRAVHKPEEKRDVLSSIAFRTFKSKLQEPSTVEGFKEVKNINFVFDGPDSEKEAWQRWWH</sequence>
<organism evidence="1 2">
    <name type="scientific">Mucor circinelloides f. circinelloides (strain 1006PhL)</name>
    <name type="common">Mucormycosis agent</name>
    <name type="synonym">Calyptromyces circinelloides</name>
    <dbReference type="NCBI Taxonomy" id="1220926"/>
    <lineage>
        <taxon>Eukaryota</taxon>
        <taxon>Fungi</taxon>
        <taxon>Fungi incertae sedis</taxon>
        <taxon>Mucoromycota</taxon>
        <taxon>Mucoromycotina</taxon>
        <taxon>Mucoromycetes</taxon>
        <taxon>Mucorales</taxon>
        <taxon>Mucorineae</taxon>
        <taxon>Mucoraceae</taxon>
        <taxon>Mucor</taxon>
    </lineage>
</organism>
<dbReference type="EMBL" id="KE124005">
    <property type="protein sequence ID" value="EPB85745.1"/>
    <property type="molecule type" value="Genomic_DNA"/>
</dbReference>
<dbReference type="GO" id="GO:0006281">
    <property type="term" value="P:DNA repair"/>
    <property type="evidence" value="ECO:0007669"/>
    <property type="project" value="TreeGrafter"/>
</dbReference>
<dbReference type="InterPro" id="IPR006549">
    <property type="entry name" value="HAD-SF_hydro_IIIA"/>
</dbReference>
<dbReference type="Gene3D" id="3.40.50.300">
    <property type="entry name" value="P-loop containing nucleotide triphosphate hydrolases"/>
    <property type="match status" value="1"/>
</dbReference>
<dbReference type="InParanoid" id="S2K0R6"/>
<dbReference type="OrthoDB" id="19045at2759"/>
<dbReference type="Pfam" id="PF13671">
    <property type="entry name" value="AAA_33"/>
    <property type="match status" value="1"/>
</dbReference>
<evidence type="ECO:0008006" key="3">
    <source>
        <dbReference type="Google" id="ProtNLM"/>
    </source>
</evidence>
<dbReference type="AlphaFoldDB" id="S2K0R6"/>
<dbReference type="Pfam" id="PF08645">
    <property type="entry name" value="PNK3P"/>
    <property type="match status" value="1"/>
</dbReference>
<dbReference type="FunFam" id="3.40.50.300:FF:000737">
    <property type="entry name" value="Bifunctional polynucleotide phosphatase/kinase"/>
    <property type="match status" value="1"/>
</dbReference>
<reference evidence="2" key="1">
    <citation type="submission" date="2013-05" db="EMBL/GenBank/DDBJ databases">
        <title>The Genome sequence of Mucor circinelloides f. circinelloides 1006PhL.</title>
        <authorList>
            <consortium name="The Broad Institute Genomics Platform"/>
            <person name="Cuomo C."/>
            <person name="Earl A."/>
            <person name="Findley K."/>
            <person name="Lee S.C."/>
            <person name="Walker B."/>
            <person name="Young S."/>
            <person name="Zeng Q."/>
            <person name="Gargeya S."/>
            <person name="Fitzgerald M."/>
            <person name="Haas B."/>
            <person name="Abouelleil A."/>
            <person name="Allen A.W."/>
            <person name="Alvarado L."/>
            <person name="Arachchi H.M."/>
            <person name="Berlin A.M."/>
            <person name="Chapman S.B."/>
            <person name="Gainer-Dewar J."/>
            <person name="Goldberg J."/>
            <person name="Griggs A."/>
            <person name="Gujja S."/>
            <person name="Hansen M."/>
            <person name="Howarth C."/>
            <person name="Imamovic A."/>
            <person name="Ireland A."/>
            <person name="Larimer J."/>
            <person name="McCowan C."/>
            <person name="Murphy C."/>
            <person name="Pearson M."/>
            <person name="Poon T.W."/>
            <person name="Priest M."/>
            <person name="Roberts A."/>
            <person name="Saif S."/>
            <person name="Shea T."/>
            <person name="Sisk P."/>
            <person name="Sykes S."/>
            <person name="Wortman J."/>
            <person name="Nusbaum C."/>
            <person name="Birren B."/>
        </authorList>
    </citation>
    <scope>NUCLEOTIDE SEQUENCE [LARGE SCALE GENOMIC DNA]</scope>
    <source>
        <strain evidence="2">1006PhL</strain>
    </source>
</reference>
<dbReference type="Proteomes" id="UP000014254">
    <property type="component" value="Unassembled WGS sequence"/>
</dbReference>
<dbReference type="InterPro" id="IPR036412">
    <property type="entry name" value="HAD-like_sf"/>
</dbReference>
<name>S2K0R6_MUCC1</name>
<dbReference type="NCBIfam" id="TIGR01662">
    <property type="entry name" value="HAD-SF-IIIA"/>
    <property type="match status" value="1"/>
</dbReference>
<dbReference type="NCBIfam" id="TIGR01664">
    <property type="entry name" value="DNA-3'-Pase"/>
    <property type="match status" value="1"/>
</dbReference>
<dbReference type="FunCoup" id="S2K0R6">
    <property type="interactions" value="170"/>
</dbReference>
<dbReference type="Gene3D" id="3.40.50.1000">
    <property type="entry name" value="HAD superfamily/HAD-like"/>
    <property type="match status" value="1"/>
</dbReference>
<dbReference type="SUPFAM" id="SSF52540">
    <property type="entry name" value="P-loop containing nucleoside triphosphate hydrolases"/>
    <property type="match status" value="1"/>
</dbReference>
<protein>
    <recommendedName>
        <fullName evidence="3">Polynucleotide kinase 3'-phosphatase</fullName>
    </recommendedName>
</protein>
<dbReference type="InterPro" id="IPR006551">
    <property type="entry name" value="Polynucleotide_phosphatase"/>
</dbReference>
<dbReference type="GO" id="GO:0046403">
    <property type="term" value="F:polynucleotide 3'-phosphatase activity"/>
    <property type="evidence" value="ECO:0007669"/>
    <property type="project" value="TreeGrafter"/>
</dbReference>
<dbReference type="PANTHER" id="PTHR12083:SF9">
    <property type="entry name" value="BIFUNCTIONAL POLYNUCLEOTIDE PHOSPHATASE_KINASE"/>
    <property type="match status" value="1"/>
</dbReference>
<accession>S2K0R6</accession>
<evidence type="ECO:0000313" key="2">
    <source>
        <dbReference type="Proteomes" id="UP000014254"/>
    </source>
</evidence>
<dbReference type="eggNOG" id="KOG2134">
    <property type="taxonomic scope" value="Eukaryota"/>
</dbReference>
<dbReference type="CDD" id="cd01625">
    <property type="entry name" value="HAD_PNP"/>
    <property type="match status" value="1"/>
</dbReference>
<keyword evidence="2" id="KW-1185">Reference proteome</keyword>
<dbReference type="VEuPathDB" id="FungiDB:HMPREF1544_07496"/>